<feature type="coiled-coil region" evidence="9">
    <location>
        <begin position="157"/>
        <end position="191"/>
    </location>
</feature>
<keyword evidence="8" id="KW-0472">Membrane</keyword>
<dbReference type="OrthoDB" id="9810980at2"/>
<dbReference type="PANTHER" id="PTHR30386">
    <property type="entry name" value="MEMBRANE FUSION SUBUNIT OF EMRAB-TOLC MULTIDRUG EFFLUX PUMP"/>
    <property type="match status" value="1"/>
</dbReference>
<evidence type="ECO:0000256" key="1">
    <source>
        <dbReference type="ARBA" id="ARBA00004377"/>
    </source>
</evidence>
<keyword evidence="3" id="KW-0813">Transport</keyword>
<keyword evidence="5" id="KW-0997">Cell inner membrane</keyword>
<evidence type="ECO:0000256" key="8">
    <source>
        <dbReference type="ARBA" id="ARBA00023136"/>
    </source>
</evidence>
<feature type="domain" description="AprE-like long alpha-helical hairpin" evidence="10">
    <location>
        <begin position="101"/>
        <end position="285"/>
    </location>
</feature>
<name>A0A238XV16_9BACT</name>
<dbReference type="AlphaFoldDB" id="A0A238XV16"/>
<comment type="subcellular location">
    <subcellularLocation>
        <location evidence="1">Cell inner membrane</location>
        <topology evidence="1">Single-pass membrane protein</topology>
    </subcellularLocation>
</comment>
<dbReference type="RefSeq" id="WP_089271273.1">
    <property type="nucleotide sequence ID" value="NZ_FZOC01000001.1"/>
</dbReference>
<dbReference type="Pfam" id="PF26002">
    <property type="entry name" value="Beta-barrel_AprE"/>
    <property type="match status" value="1"/>
</dbReference>
<evidence type="ECO:0000313" key="12">
    <source>
        <dbReference type="EMBL" id="SNR62572.1"/>
    </source>
</evidence>
<evidence type="ECO:0000256" key="9">
    <source>
        <dbReference type="SAM" id="Coils"/>
    </source>
</evidence>
<evidence type="ECO:0000256" key="3">
    <source>
        <dbReference type="ARBA" id="ARBA00022448"/>
    </source>
</evidence>
<dbReference type="Proteomes" id="UP000198324">
    <property type="component" value="Unassembled WGS sequence"/>
</dbReference>
<protein>
    <submittedName>
        <fullName evidence="12">Membrane fusion protein, adhesin transport system</fullName>
    </submittedName>
</protein>
<dbReference type="GO" id="GO:0005886">
    <property type="term" value="C:plasma membrane"/>
    <property type="evidence" value="ECO:0007669"/>
    <property type="project" value="UniProtKB-SubCell"/>
</dbReference>
<comment type="similarity">
    <text evidence="2">Belongs to the membrane fusion protein (MFP) (TC 8.A.1) family.</text>
</comment>
<evidence type="ECO:0000256" key="5">
    <source>
        <dbReference type="ARBA" id="ARBA00022519"/>
    </source>
</evidence>
<keyword evidence="9" id="KW-0175">Coiled coil</keyword>
<keyword evidence="6" id="KW-0812">Transmembrane</keyword>
<organism evidence="12 13">
    <name type="scientific">Humidesulfovibrio mexicanus</name>
    <dbReference type="NCBI Taxonomy" id="147047"/>
    <lineage>
        <taxon>Bacteria</taxon>
        <taxon>Pseudomonadati</taxon>
        <taxon>Thermodesulfobacteriota</taxon>
        <taxon>Desulfovibrionia</taxon>
        <taxon>Desulfovibrionales</taxon>
        <taxon>Desulfovibrionaceae</taxon>
        <taxon>Humidesulfovibrio</taxon>
    </lineage>
</organism>
<feature type="domain" description="AprE-like beta-barrel" evidence="11">
    <location>
        <begin position="328"/>
        <end position="419"/>
    </location>
</feature>
<dbReference type="Gene3D" id="2.40.50.100">
    <property type="match status" value="1"/>
</dbReference>
<dbReference type="InterPro" id="IPR058982">
    <property type="entry name" value="Beta-barrel_AprE"/>
</dbReference>
<dbReference type="InterPro" id="IPR058781">
    <property type="entry name" value="HH_AprE-like"/>
</dbReference>
<dbReference type="Pfam" id="PF25994">
    <property type="entry name" value="HH_AprE"/>
    <property type="match status" value="1"/>
</dbReference>
<evidence type="ECO:0000313" key="13">
    <source>
        <dbReference type="Proteomes" id="UP000198324"/>
    </source>
</evidence>
<feature type="coiled-coil region" evidence="9">
    <location>
        <begin position="237"/>
        <end position="286"/>
    </location>
</feature>
<dbReference type="EMBL" id="FZOC01000001">
    <property type="protein sequence ID" value="SNR62572.1"/>
    <property type="molecule type" value="Genomic_DNA"/>
</dbReference>
<gene>
    <name evidence="12" type="ORF">SAMN04488503_0448</name>
</gene>
<keyword evidence="13" id="KW-1185">Reference proteome</keyword>
<evidence type="ECO:0000256" key="6">
    <source>
        <dbReference type="ARBA" id="ARBA00022692"/>
    </source>
</evidence>
<evidence type="ECO:0000256" key="4">
    <source>
        <dbReference type="ARBA" id="ARBA00022475"/>
    </source>
</evidence>
<dbReference type="PRINTS" id="PR01490">
    <property type="entry name" value="RTXTOXIND"/>
</dbReference>
<accession>A0A238XV16</accession>
<keyword evidence="7" id="KW-1133">Transmembrane helix</keyword>
<evidence type="ECO:0000259" key="11">
    <source>
        <dbReference type="Pfam" id="PF26002"/>
    </source>
</evidence>
<proteinExistence type="inferred from homology"/>
<dbReference type="NCBIfam" id="TIGR01843">
    <property type="entry name" value="type_I_hlyD"/>
    <property type="match status" value="1"/>
</dbReference>
<dbReference type="GO" id="GO:0015031">
    <property type="term" value="P:protein transport"/>
    <property type="evidence" value="ECO:0007669"/>
    <property type="project" value="InterPro"/>
</dbReference>
<dbReference type="Gene3D" id="2.40.30.170">
    <property type="match status" value="1"/>
</dbReference>
<evidence type="ECO:0000256" key="2">
    <source>
        <dbReference type="ARBA" id="ARBA00009477"/>
    </source>
</evidence>
<dbReference type="PANTHER" id="PTHR30386:SF26">
    <property type="entry name" value="TRANSPORT PROTEIN COMB"/>
    <property type="match status" value="1"/>
</dbReference>
<evidence type="ECO:0000256" key="7">
    <source>
        <dbReference type="ARBA" id="ARBA00022989"/>
    </source>
</evidence>
<reference evidence="12 13" key="1">
    <citation type="submission" date="2017-06" db="EMBL/GenBank/DDBJ databases">
        <authorList>
            <person name="Kim H.J."/>
            <person name="Triplett B.A."/>
        </authorList>
    </citation>
    <scope>NUCLEOTIDE SEQUENCE [LARGE SCALE GENOMIC DNA]</scope>
    <source>
        <strain evidence="12 13">DSM 13116</strain>
    </source>
</reference>
<dbReference type="InterPro" id="IPR050739">
    <property type="entry name" value="MFP"/>
</dbReference>
<evidence type="ECO:0000259" key="10">
    <source>
        <dbReference type="Pfam" id="PF25994"/>
    </source>
</evidence>
<dbReference type="InterPro" id="IPR010129">
    <property type="entry name" value="T1SS_HlyD"/>
</dbReference>
<sequence>MSEQPLDAVLGPKARTCADDAALVAHRRFLYLCFSLFVLAFAWASFCDLDIVSEAVGEVIPQTKVKRVQHLEGGIVRDILVREGDRVEADQPLVVLDSAAAAASTDELDVRLVSLQIEALRLDAESKGLEKPVFPPQLEELHKDLVDQARNLFQARRSRLNTDLAALTEKVRQREQDIRETSARLDNLRRNLPHVVRQVQRSEELLRERLVKEDELIGRLKERNNTESAILEHSAALSRASAALAAAKEELGLAQNTFREEVENELKKVQRELMELTQRMKKFRDSQERTVLRASEAGVVKRLSVVSEGEVVMPGMTVAEIVPADDKLVIAAHLPIQDIGYVRPGQRAVVKLASRDARRFGSIEGKVLHVSPDAVTETLPSGVNTYYEVMVETQADHFSSKANRYDLFPGMRVLIAIHIGKRSVLGYFLDPFVDALSGSLQER</sequence>
<keyword evidence="4" id="KW-1003">Cell membrane</keyword>